<keyword evidence="8" id="KW-1185">Reference proteome</keyword>
<feature type="domain" description="Manganese/iron superoxide dismutase C-terminal" evidence="6">
    <location>
        <begin position="96"/>
        <end position="195"/>
    </location>
</feature>
<proteinExistence type="inferred from homology"/>
<dbReference type="RefSeq" id="WP_050353610.1">
    <property type="nucleotide sequence ID" value="NZ_LGSS01000001.1"/>
</dbReference>
<dbReference type="InterPro" id="IPR036324">
    <property type="entry name" value="Mn/Fe_SOD_N_sf"/>
</dbReference>
<feature type="binding site" evidence="5">
    <location>
        <position position="81"/>
    </location>
    <ligand>
        <name>Mn(2+)</name>
        <dbReference type="ChEBI" id="CHEBI:29035"/>
    </ligand>
</feature>
<dbReference type="Gene3D" id="3.55.40.20">
    <property type="entry name" value="Iron/manganese superoxide dismutase, C-terminal domain"/>
    <property type="match status" value="1"/>
</dbReference>
<keyword evidence="4 7" id="KW-0560">Oxidoreductase</keyword>
<feature type="binding site" evidence="5">
    <location>
        <position position="30"/>
    </location>
    <ligand>
        <name>Mn(2+)</name>
        <dbReference type="ChEBI" id="CHEBI:29035"/>
    </ligand>
</feature>
<evidence type="ECO:0000256" key="1">
    <source>
        <dbReference type="ARBA" id="ARBA00008714"/>
    </source>
</evidence>
<dbReference type="InterPro" id="IPR001189">
    <property type="entry name" value="Mn/Fe_SOD"/>
</dbReference>
<keyword evidence="3 5" id="KW-0479">Metal-binding</keyword>
<dbReference type="EMBL" id="LGSS01000001">
    <property type="protein sequence ID" value="KNF09863.1"/>
    <property type="molecule type" value="Genomic_DNA"/>
</dbReference>
<organism evidence="7 8">
    <name type="scientific">Gottschalkia purinilytica</name>
    <name type="common">Clostridium purinilyticum</name>
    <dbReference type="NCBI Taxonomy" id="1503"/>
    <lineage>
        <taxon>Bacteria</taxon>
        <taxon>Bacillati</taxon>
        <taxon>Bacillota</taxon>
        <taxon>Tissierellia</taxon>
        <taxon>Tissierellales</taxon>
        <taxon>Gottschalkiaceae</taxon>
        <taxon>Gottschalkia</taxon>
    </lineage>
</organism>
<dbReference type="EC" id="1.15.1.1" evidence="2"/>
<evidence type="ECO:0000259" key="6">
    <source>
        <dbReference type="Pfam" id="PF02777"/>
    </source>
</evidence>
<accession>A0A0L0WEF8</accession>
<dbReference type="OrthoDB" id="9803125at2"/>
<dbReference type="AlphaFoldDB" id="A0A0L0WEF8"/>
<dbReference type="PATRIC" id="fig|1503.3.peg.895"/>
<dbReference type="Pfam" id="PF02777">
    <property type="entry name" value="Sod_Fe_C"/>
    <property type="match status" value="1"/>
</dbReference>
<dbReference type="GO" id="GO:0046872">
    <property type="term" value="F:metal ion binding"/>
    <property type="evidence" value="ECO:0007669"/>
    <property type="project" value="UniProtKB-KW"/>
</dbReference>
<evidence type="ECO:0000256" key="5">
    <source>
        <dbReference type="PIRSR" id="PIRSR000349-1"/>
    </source>
</evidence>
<feature type="binding site" evidence="5">
    <location>
        <position position="166"/>
    </location>
    <ligand>
        <name>Mn(2+)</name>
        <dbReference type="ChEBI" id="CHEBI:29035"/>
    </ligand>
</feature>
<dbReference type="GO" id="GO:0004784">
    <property type="term" value="F:superoxide dismutase activity"/>
    <property type="evidence" value="ECO:0007669"/>
    <property type="project" value="UniProtKB-EC"/>
</dbReference>
<dbReference type="PANTHER" id="PTHR11404">
    <property type="entry name" value="SUPEROXIDE DISMUTASE 2"/>
    <property type="match status" value="1"/>
</dbReference>
<dbReference type="InterPro" id="IPR036314">
    <property type="entry name" value="SOD_C_sf"/>
</dbReference>
<reference evidence="8" key="1">
    <citation type="submission" date="2015-07" db="EMBL/GenBank/DDBJ databases">
        <title>Draft genome sequence of the purine-degrading Gottschalkia purinilyticum DSM 1384 (formerly Clostridium purinilyticum).</title>
        <authorList>
            <person name="Poehlein A."/>
            <person name="Schiel-Bengelsdorf B."/>
            <person name="Bengelsdorf F.R."/>
            <person name="Daniel R."/>
            <person name="Duerre P."/>
        </authorList>
    </citation>
    <scope>NUCLEOTIDE SEQUENCE [LARGE SCALE GENOMIC DNA]</scope>
    <source>
        <strain evidence="8">DSM 1384</strain>
    </source>
</reference>
<evidence type="ECO:0000256" key="4">
    <source>
        <dbReference type="ARBA" id="ARBA00023002"/>
    </source>
</evidence>
<dbReference type="PANTHER" id="PTHR11404:SF6">
    <property type="entry name" value="SUPEROXIDE DISMUTASE [MN], MITOCHONDRIAL"/>
    <property type="match status" value="1"/>
</dbReference>
<protein>
    <recommendedName>
        <fullName evidence="2">superoxide dismutase</fullName>
        <ecNumber evidence="2">1.15.1.1</ecNumber>
    </recommendedName>
</protein>
<name>A0A0L0WEF8_GOTPU</name>
<dbReference type="SUPFAM" id="SSF54719">
    <property type="entry name" value="Fe,Mn superoxide dismutase (SOD), C-terminal domain"/>
    <property type="match status" value="1"/>
</dbReference>
<feature type="binding site" evidence="5">
    <location>
        <position position="162"/>
    </location>
    <ligand>
        <name>Mn(2+)</name>
        <dbReference type="ChEBI" id="CHEBI:29035"/>
    </ligand>
</feature>
<dbReference type="STRING" id="1503.CLPU_1c00280"/>
<dbReference type="Proteomes" id="UP000037267">
    <property type="component" value="Unassembled WGS sequence"/>
</dbReference>
<comment type="caution">
    <text evidence="7">The sequence shown here is derived from an EMBL/GenBank/DDBJ whole genome shotgun (WGS) entry which is preliminary data.</text>
</comment>
<evidence type="ECO:0000313" key="7">
    <source>
        <dbReference type="EMBL" id="KNF09863.1"/>
    </source>
</evidence>
<sequence length="205" mass="24541">MQPVYRKKLPLKKYNFDNVIGISKKQLDEHYELYKGYVKNTNKIWKILDETPEFKNSNPTYSPLRSLKLGESYALNGVKLHELYFENLNSRYNRPYGEIINLIERDFYSFERWVNIFKQTGLAMRGWAVLSIDPIDNRLHVYGLDAHDVGPIWKAYPLLVLDVYEHAYMIDFGVNRQRYIDVFFENINWKVVNKRLSDYYSKMNC</sequence>
<dbReference type="SUPFAM" id="SSF46609">
    <property type="entry name" value="Fe,Mn superoxide dismutase (SOD), N-terminal domain"/>
    <property type="match status" value="1"/>
</dbReference>
<dbReference type="InterPro" id="IPR050265">
    <property type="entry name" value="Fe/Mn_Superoxide_Dismutase"/>
</dbReference>
<evidence type="ECO:0000256" key="2">
    <source>
        <dbReference type="ARBA" id="ARBA00012682"/>
    </source>
</evidence>
<comment type="similarity">
    <text evidence="1">Belongs to the iron/manganese superoxide dismutase family.</text>
</comment>
<dbReference type="InterPro" id="IPR019832">
    <property type="entry name" value="Mn/Fe_SOD_C"/>
</dbReference>
<gene>
    <name evidence="7" type="primary">sodB</name>
    <name evidence="7" type="ORF">CLPU_1c00280</name>
</gene>
<evidence type="ECO:0000256" key="3">
    <source>
        <dbReference type="ARBA" id="ARBA00022723"/>
    </source>
</evidence>
<evidence type="ECO:0000313" key="8">
    <source>
        <dbReference type="Proteomes" id="UP000037267"/>
    </source>
</evidence>
<dbReference type="PIRSF" id="PIRSF000349">
    <property type="entry name" value="SODismutase"/>
    <property type="match status" value="1"/>
</dbReference>